<accession>A0ABT8L2L2</accession>
<dbReference type="RefSeq" id="WP_346756391.1">
    <property type="nucleotide sequence ID" value="NZ_JAUJEB010000001.1"/>
</dbReference>
<dbReference type="PANTHER" id="PTHR45947:SF15">
    <property type="entry name" value="TEICHURONIC ACID BIOSYNTHESIS GLYCOSYLTRANSFERASE TUAC-RELATED"/>
    <property type="match status" value="1"/>
</dbReference>
<keyword evidence="3" id="KW-1185">Reference proteome</keyword>
<comment type="caution">
    <text evidence="2">The sequence shown here is derived from an EMBL/GenBank/DDBJ whole genome shotgun (WGS) entry which is preliminary data.</text>
</comment>
<name>A0ABT8L2L2_9BACT</name>
<keyword evidence="2" id="KW-0328">Glycosyltransferase</keyword>
<dbReference type="InterPro" id="IPR050194">
    <property type="entry name" value="Glycosyltransferase_grp1"/>
</dbReference>
<evidence type="ECO:0000313" key="3">
    <source>
        <dbReference type="Proteomes" id="UP001172083"/>
    </source>
</evidence>
<dbReference type="Pfam" id="PF13439">
    <property type="entry name" value="Glyco_transf_4"/>
    <property type="match status" value="1"/>
</dbReference>
<proteinExistence type="predicted"/>
<dbReference type="GO" id="GO:0016757">
    <property type="term" value="F:glycosyltransferase activity"/>
    <property type="evidence" value="ECO:0007669"/>
    <property type="project" value="UniProtKB-KW"/>
</dbReference>
<evidence type="ECO:0000313" key="2">
    <source>
        <dbReference type="EMBL" id="MDN5211055.1"/>
    </source>
</evidence>
<dbReference type="EMBL" id="JAUJEB010000001">
    <property type="protein sequence ID" value="MDN5211055.1"/>
    <property type="molecule type" value="Genomic_DNA"/>
</dbReference>
<gene>
    <name evidence="2" type="ORF">QQ020_03310</name>
</gene>
<evidence type="ECO:0000259" key="1">
    <source>
        <dbReference type="Pfam" id="PF13439"/>
    </source>
</evidence>
<protein>
    <submittedName>
        <fullName evidence="2">Glycosyltransferase</fullName>
        <ecNumber evidence="2">2.4.-.-</ecNumber>
    </submittedName>
</protein>
<keyword evidence="2" id="KW-0808">Transferase</keyword>
<reference evidence="2" key="1">
    <citation type="submission" date="2023-06" db="EMBL/GenBank/DDBJ databases">
        <title>Genomic of Agaribacillus aureum.</title>
        <authorList>
            <person name="Wang G."/>
        </authorList>
    </citation>
    <scope>NUCLEOTIDE SEQUENCE</scope>
    <source>
        <strain evidence="2">BMA12</strain>
    </source>
</reference>
<dbReference type="PANTHER" id="PTHR45947">
    <property type="entry name" value="SULFOQUINOVOSYL TRANSFERASE SQD2"/>
    <property type="match status" value="1"/>
</dbReference>
<dbReference type="SUPFAM" id="SSF53756">
    <property type="entry name" value="UDP-Glycosyltransferase/glycogen phosphorylase"/>
    <property type="match status" value="1"/>
</dbReference>
<dbReference type="Pfam" id="PF13692">
    <property type="entry name" value="Glyco_trans_1_4"/>
    <property type="match status" value="1"/>
</dbReference>
<dbReference type="InterPro" id="IPR028098">
    <property type="entry name" value="Glyco_trans_4-like_N"/>
</dbReference>
<sequence length="343" mass="37625">MKVLFISRKRPSFDIIPFIKSQGDSLQQNGIDLDYFIIPAGGLKGYIKSIFGLRRYLKRNKCDVIHAHYSYSAWVALLTFSGVPVVVSLMGSDVYGSGGLSGDEKVRIRVDRMLVRLLQPLVSAIIVKSEKLLEGVALKSKAAVVPNGVNFEKFQPRDKEATRKKLGIDIDKKVILFLGHPTYVIKNFALLKEAEALAADPSWQVLNPYPTAPENIPAYINSADVLVLASLLEGSPNVIKEAMASNCPIVSTDVGDVSEIIGKTEGCYLTASTAEDMKEKVSMALHFGRETTGRRDIQHLEINTIAKKIIGIYEKVLNVKQEHFDKTVASNTSVSAGDQTSKA</sequence>
<dbReference type="Gene3D" id="3.40.50.2000">
    <property type="entry name" value="Glycogen Phosphorylase B"/>
    <property type="match status" value="3"/>
</dbReference>
<dbReference type="Proteomes" id="UP001172083">
    <property type="component" value="Unassembled WGS sequence"/>
</dbReference>
<organism evidence="2 3">
    <name type="scientific">Agaribacillus aureus</name>
    <dbReference type="NCBI Taxonomy" id="3051825"/>
    <lineage>
        <taxon>Bacteria</taxon>
        <taxon>Pseudomonadati</taxon>
        <taxon>Bacteroidota</taxon>
        <taxon>Cytophagia</taxon>
        <taxon>Cytophagales</taxon>
        <taxon>Splendidivirgaceae</taxon>
        <taxon>Agaribacillus</taxon>
    </lineage>
</organism>
<feature type="domain" description="Glycosyltransferase subfamily 4-like N-terminal" evidence="1">
    <location>
        <begin position="41"/>
        <end position="152"/>
    </location>
</feature>
<dbReference type="EC" id="2.4.-.-" evidence="2"/>